<dbReference type="InterPro" id="IPR036396">
    <property type="entry name" value="Cyt_P450_sf"/>
</dbReference>
<keyword evidence="11" id="KW-0503">Monooxygenase</keyword>
<evidence type="ECO:0000256" key="12">
    <source>
        <dbReference type="ARBA" id="ARBA00023136"/>
    </source>
</evidence>
<keyword evidence="10" id="KW-0408">Iron</keyword>
<dbReference type="PANTHER" id="PTHR24292">
    <property type="entry name" value="CYTOCHROME P450"/>
    <property type="match status" value="1"/>
</dbReference>
<dbReference type="GO" id="GO:0005789">
    <property type="term" value="C:endoplasmic reticulum membrane"/>
    <property type="evidence" value="ECO:0007669"/>
    <property type="project" value="UniProtKB-SubCell"/>
</dbReference>
<keyword evidence="14" id="KW-1185">Reference proteome</keyword>
<dbReference type="GO" id="GO:0005506">
    <property type="term" value="F:iron ion binding"/>
    <property type="evidence" value="ECO:0007669"/>
    <property type="project" value="InterPro"/>
</dbReference>
<feature type="non-terminal residue" evidence="13">
    <location>
        <position position="381"/>
    </location>
</feature>
<dbReference type="SUPFAM" id="SSF48264">
    <property type="entry name" value="Cytochrome P450"/>
    <property type="match status" value="1"/>
</dbReference>
<dbReference type="InterPro" id="IPR050476">
    <property type="entry name" value="Insect_CytP450_Detox"/>
</dbReference>
<evidence type="ECO:0000313" key="13">
    <source>
        <dbReference type="EMBL" id="CAL4130192.1"/>
    </source>
</evidence>
<dbReference type="Gene3D" id="1.10.630.10">
    <property type="entry name" value="Cytochrome P450"/>
    <property type="match status" value="1"/>
</dbReference>
<keyword evidence="5" id="KW-0349">Heme</keyword>
<dbReference type="Pfam" id="PF00067">
    <property type="entry name" value="p450"/>
    <property type="match status" value="1"/>
</dbReference>
<keyword evidence="12" id="KW-0472">Membrane</keyword>
<dbReference type="PRINTS" id="PR00463">
    <property type="entry name" value="EP450I"/>
</dbReference>
<evidence type="ECO:0000256" key="10">
    <source>
        <dbReference type="ARBA" id="ARBA00023004"/>
    </source>
</evidence>
<comment type="cofactor">
    <cofactor evidence="1">
        <name>heme</name>
        <dbReference type="ChEBI" id="CHEBI:30413"/>
    </cofactor>
</comment>
<feature type="non-terminal residue" evidence="13">
    <location>
        <position position="1"/>
    </location>
</feature>
<proteinExistence type="inferred from homology"/>
<comment type="caution">
    <text evidence="13">The sequence shown here is derived from an EMBL/GenBank/DDBJ whole genome shotgun (WGS) entry which is preliminary data.</text>
</comment>
<accession>A0AAV2RNS6</accession>
<protein>
    <recommendedName>
        <fullName evidence="15">Cytochrome P450</fullName>
    </recommendedName>
</protein>
<keyword evidence="6" id="KW-0479">Metal-binding</keyword>
<dbReference type="EMBL" id="CAXKWB010026425">
    <property type="protein sequence ID" value="CAL4130192.1"/>
    <property type="molecule type" value="Genomic_DNA"/>
</dbReference>
<sequence length="381" mass="43794">EIMDEWVKKYGKVFGYFIGWRPTLMVADLDLIKQILVKDSHIWINRPKLAMKAVPVTDCLVGLRGQRWKDVRSLLMSTFSASKMRLVTGLMNEKIDELIQIISDISSKGLPVEAWKTYQAMTLDTITHTALAMKTNCQREQENDEFFMSVKAFLKNAVNPAVRLALYFPVIASIMCFISDKLAYSGRMSSIIMRNLREVMALRRKDLSVKNIDLLQAMLEVSEVSEISKATPERTEMDGYRLVEGRQMKLLTDMEIIANAWVFLLGGFETTANSITYTSYLLAMHQEVQEKLYQEVMSIIQDHSSHIGYDDIAKMTYLDQVFSESLRVITPVVLFISREAGQDTKLGDIFIPKDMKVFIPLWTLHHDPEQWPNPDVFDPER</sequence>
<gene>
    <name evidence="13" type="ORF">MNOR_LOCUS26445</name>
</gene>
<evidence type="ECO:0000313" key="14">
    <source>
        <dbReference type="Proteomes" id="UP001497623"/>
    </source>
</evidence>
<evidence type="ECO:0000256" key="9">
    <source>
        <dbReference type="ARBA" id="ARBA00023002"/>
    </source>
</evidence>
<evidence type="ECO:0000256" key="4">
    <source>
        <dbReference type="ARBA" id="ARBA00010617"/>
    </source>
</evidence>
<evidence type="ECO:0000256" key="8">
    <source>
        <dbReference type="ARBA" id="ARBA00022848"/>
    </source>
</evidence>
<evidence type="ECO:0000256" key="6">
    <source>
        <dbReference type="ARBA" id="ARBA00022723"/>
    </source>
</evidence>
<dbReference type="FunFam" id="1.10.630.10:FF:000182">
    <property type="entry name" value="Cytochrome P450 3A4"/>
    <property type="match status" value="1"/>
</dbReference>
<reference evidence="13 14" key="1">
    <citation type="submission" date="2024-05" db="EMBL/GenBank/DDBJ databases">
        <authorList>
            <person name="Wallberg A."/>
        </authorList>
    </citation>
    <scope>NUCLEOTIDE SEQUENCE [LARGE SCALE GENOMIC DNA]</scope>
</reference>
<dbReference type="GO" id="GO:0016705">
    <property type="term" value="F:oxidoreductase activity, acting on paired donors, with incorporation or reduction of molecular oxygen"/>
    <property type="evidence" value="ECO:0007669"/>
    <property type="project" value="InterPro"/>
</dbReference>
<keyword evidence="7" id="KW-0256">Endoplasmic reticulum</keyword>
<dbReference type="GO" id="GO:0004497">
    <property type="term" value="F:monooxygenase activity"/>
    <property type="evidence" value="ECO:0007669"/>
    <property type="project" value="UniProtKB-KW"/>
</dbReference>
<evidence type="ECO:0000256" key="2">
    <source>
        <dbReference type="ARBA" id="ARBA00004174"/>
    </source>
</evidence>
<evidence type="ECO:0000256" key="7">
    <source>
        <dbReference type="ARBA" id="ARBA00022824"/>
    </source>
</evidence>
<dbReference type="Proteomes" id="UP001497623">
    <property type="component" value="Unassembled WGS sequence"/>
</dbReference>
<evidence type="ECO:0000256" key="5">
    <source>
        <dbReference type="ARBA" id="ARBA00022617"/>
    </source>
</evidence>
<comment type="subcellular location">
    <subcellularLocation>
        <location evidence="3">Endoplasmic reticulum membrane</location>
        <topology evidence="3">Peripheral membrane protein</topology>
    </subcellularLocation>
    <subcellularLocation>
        <location evidence="2">Microsome membrane</location>
        <topology evidence="2">Peripheral membrane protein</topology>
    </subcellularLocation>
</comment>
<dbReference type="AlphaFoldDB" id="A0AAV2RNS6"/>
<dbReference type="GO" id="GO:0020037">
    <property type="term" value="F:heme binding"/>
    <property type="evidence" value="ECO:0007669"/>
    <property type="project" value="InterPro"/>
</dbReference>
<organism evidence="13 14">
    <name type="scientific">Meganyctiphanes norvegica</name>
    <name type="common">Northern krill</name>
    <name type="synonym">Thysanopoda norvegica</name>
    <dbReference type="NCBI Taxonomy" id="48144"/>
    <lineage>
        <taxon>Eukaryota</taxon>
        <taxon>Metazoa</taxon>
        <taxon>Ecdysozoa</taxon>
        <taxon>Arthropoda</taxon>
        <taxon>Crustacea</taxon>
        <taxon>Multicrustacea</taxon>
        <taxon>Malacostraca</taxon>
        <taxon>Eumalacostraca</taxon>
        <taxon>Eucarida</taxon>
        <taxon>Euphausiacea</taxon>
        <taxon>Euphausiidae</taxon>
        <taxon>Meganyctiphanes</taxon>
    </lineage>
</organism>
<dbReference type="InterPro" id="IPR001128">
    <property type="entry name" value="Cyt_P450"/>
</dbReference>
<keyword evidence="8" id="KW-0492">Microsome</keyword>
<keyword evidence="9" id="KW-0560">Oxidoreductase</keyword>
<comment type="similarity">
    <text evidence="4">Belongs to the cytochrome P450 family.</text>
</comment>
<name>A0AAV2RNS6_MEGNR</name>
<dbReference type="PANTHER" id="PTHR24292:SF102">
    <property type="entry name" value="CYTOCHROME P450 FAMILY-RELATED"/>
    <property type="match status" value="1"/>
</dbReference>
<evidence type="ECO:0008006" key="15">
    <source>
        <dbReference type="Google" id="ProtNLM"/>
    </source>
</evidence>
<evidence type="ECO:0000256" key="3">
    <source>
        <dbReference type="ARBA" id="ARBA00004406"/>
    </source>
</evidence>
<evidence type="ECO:0000256" key="11">
    <source>
        <dbReference type="ARBA" id="ARBA00023033"/>
    </source>
</evidence>
<evidence type="ECO:0000256" key="1">
    <source>
        <dbReference type="ARBA" id="ARBA00001971"/>
    </source>
</evidence>
<dbReference type="InterPro" id="IPR002401">
    <property type="entry name" value="Cyt_P450_E_grp-I"/>
</dbReference>